<gene>
    <name evidence="1" type="ORF">SAMN05421647_10857</name>
</gene>
<dbReference type="RefSeq" id="WP_010323617.1">
    <property type="nucleotide sequence ID" value="NZ_FTMN01000008.1"/>
</dbReference>
<evidence type="ECO:0000313" key="2">
    <source>
        <dbReference type="Proteomes" id="UP000186895"/>
    </source>
</evidence>
<dbReference type="Proteomes" id="UP000186895">
    <property type="component" value="Unassembled WGS sequence"/>
</dbReference>
<reference evidence="1 2" key="1">
    <citation type="submission" date="2017-01" db="EMBL/GenBank/DDBJ databases">
        <authorList>
            <person name="Mah S.A."/>
            <person name="Swanson W.J."/>
            <person name="Moy G.W."/>
            <person name="Vacquier V.D."/>
        </authorList>
    </citation>
    <scope>NUCLEOTIDE SEQUENCE [LARGE SCALE GENOMIC DNA]</scope>
    <source>
        <strain evidence="1 2">DSM 7027</strain>
    </source>
</reference>
<dbReference type="EMBL" id="FTMN01000008">
    <property type="protein sequence ID" value="SIQ73240.1"/>
    <property type="molecule type" value="Genomic_DNA"/>
</dbReference>
<keyword evidence="2" id="KW-1185">Reference proteome</keyword>
<proteinExistence type="predicted"/>
<sequence>MSTDNNRLLLELEKHRRDINREVINPLLPELALADLKPVLAMVAHARADYIKTLLSIADGSEGESPAPESIKELKHRRETFQELVDAVNALESVISRDYLDVKSGRSHS</sequence>
<dbReference type="STRING" id="49186.SAMN05421647_10857"/>
<organism evidence="1 2">
    <name type="scientific">Marinobacterium stanieri</name>
    <dbReference type="NCBI Taxonomy" id="49186"/>
    <lineage>
        <taxon>Bacteria</taxon>
        <taxon>Pseudomonadati</taxon>
        <taxon>Pseudomonadota</taxon>
        <taxon>Gammaproteobacteria</taxon>
        <taxon>Oceanospirillales</taxon>
        <taxon>Oceanospirillaceae</taxon>
        <taxon>Marinobacterium</taxon>
    </lineage>
</organism>
<dbReference type="AlphaFoldDB" id="A0A1N6V5Z4"/>
<evidence type="ECO:0000313" key="1">
    <source>
        <dbReference type="EMBL" id="SIQ73240.1"/>
    </source>
</evidence>
<accession>A0A1N6V5Z4</accession>
<dbReference type="eggNOG" id="ENOG5032YEA">
    <property type="taxonomic scope" value="Bacteria"/>
</dbReference>
<name>A0A1N6V5Z4_9GAMM</name>
<protein>
    <submittedName>
        <fullName evidence="1">Uncharacterized protein</fullName>
    </submittedName>
</protein>